<proteinExistence type="predicted"/>
<evidence type="ECO:0000313" key="1">
    <source>
        <dbReference type="EMBL" id="MFD2276885.1"/>
    </source>
</evidence>
<reference evidence="2" key="1">
    <citation type="journal article" date="2019" name="Int. J. Syst. Evol. Microbiol.">
        <title>The Global Catalogue of Microorganisms (GCM) 10K type strain sequencing project: providing services to taxonomists for standard genome sequencing and annotation.</title>
        <authorList>
            <consortium name="The Broad Institute Genomics Platform"/>
            <consortium name="The Broad Institute Genome Sequencing Center for Infectious Disease"/>
            <person name="Wu L."/>
            <person name="Ma J."/>
        </authorList>
    </citation>
    <scope>NUCLEOTIDE SEQUENCE [LARGE SCALE GENOMIC DNA]</scope>
    <source>
        <strain evidence="2">JCM 16545</strain>
    </source>
</reference>
<sequence length="147" mass="16543">MLKKTTLLLWASYSFLFANDKSLPDFSKALPNDTFEAKSGGKIVTNYHYHTNKTLDKLITDLTKFLGDGWPLENAAIEQVEQQKIINNNPDINHIIAFSHPDLPDFTIGATIFTNSDKVELHGSVHESLVTIVVVDMKAHEKSMRTE</sequence>
<dbReference type="EMBL" id="JBHUJC010000030">
    <property type="protein sequence ID" value="MFD2276885.1"/>
    <property type="molecule type" value="Genomic_DNA"/>
</dbReference>
<dbReference type="Proteomes" id="UP001597297">
    <property type="component" value="Unassembled WGS sequence"/>
</dbReference>
<name>A0ABW5E5H4_9BACT</name>
<gene>
    <name evidence="1" type="ORF">ACFSQZ_10420</name>
</gene>
<keyword evidence="2" id="KW-1185">Reference proteome</keyword>
<evidence type="ECO:0000313" key="2">
    <source>
        <dbReference type="Proteomes" id="UP001597297"/>
    </source>
</evidence>
<comment type="caution">
    <text evidence="1">The sequence shown here is derived from an EMBL/GenBank/DDBJ whole genome shotgun (WGS) entry which is preliminary data.</text>
</comment>
<dbReference type="RefSeq" id="WP_377092550.1">
    <property type="nucleotide sequence ID" value="NZ_JBHSJM010000001.1"/>
</dbReference>
<organism evidence="1 2">
    <name type="scientific">Rubritalea spongiae</name>
    <dbReference type="NCBI Taxonomy" id="430797"/>
    <lineage>
        <taxon>Bacteria</taxon>
        <taxon>Pseudomonadati</taxon>
        <taxon>Verrucomicrobiota</taxon>
        <taxon>Verrucomicrobiia</taxon>
        <taxon>Verrucomicrobiales</taxon>
        <taxon>Rubritaleaceae</taxon>
        <taxon>Rubritalea</taxon>
    </lineage>
</organism>
<protein>
    <submittedName>
        <fullName evidence="1">Uncharacterized protein</fullName>
    </submittedName>
</protein>
<accession>A0ABW5E5H4</accession>